<organism evidence="2 3">
    <name type="scientific">Advenella kashmirensis W13003</name>
    <dbReference type="NCBI Taxonomy" id="1424334"/>
    <lineage>
        <taxon>Bacteria</taxon>
        <taxon>Pseudomonadati</taxon>
        <taxon>Pseudomonadota</taxon>
        <taxon>Betaproteobacteria</taxon>
        <taxon>Burkholderiales</taxon>
        <taxon>Alcaligenaceae</taxon>
    </lineage>
</organism>
<keyword evidence="3" id="KW-1185">Reference proteome</keyword>
<dbReference type="InterPro" id="IPR042100">
    <property type="entry name" value="Bug_dom1"/>
</dbReference>
<dbReference type="PANTHER" id="PTHR42928">
    <property type="entry name" value="TRICARBOXYLATE-BINDING PROTEIN"/>
    <property type="match status" value="1"/>
</dbReference>
<dbReference type="Proteomes" id="UP000018733">
    <property type="component" value="Unassembled WGS sequence"/>
</dbReference>
<dbReference type="HOGENOM" id="CLU_045683_0_0_4"/>
<dbReference type="Gene3D" id="3.40.190.150">
    <property type="entry name" value="Bordetella uptake gene, domain 1"/>
    <property type="match status" value="1"/>
</dbReference>
<reference evidence="2 3" key="1">
    <citation type="journal article" date="2014" name="Genome Announc.">
        <title>Draft Genome Sequence of Advenella kashmirensis Strain W13003, a Polycyclic Aromatic Hydrocarbon-Degrading Bacterium.</title>
        <authorList>
            <person name="Wang X."/>
            <person name="Jin D."/>
            <person name="Zhou L."/>
            <person name="Wu L."/>
            <person name="An W."/>
            <person name="Zhao L."/>
        </authorList>
    </citation>
    <scope>NUCLEOTIDE SEQUENCE [LARGE SCALE GENOMIC DNA]</scope>
    <source>
        <strain evidence="2 3">W13003</strain>
    </source>
</reference>
<dbReference type="Gene3D" id="3.40.190.10">
    <property type="entry name" value="Periplasmic binding protein-like II"/>
    <property type="match status" value="1"/>
</dbReference>
<evidence type="ECO:0000313" key="2">
    <source>
        <dbReference type="EMBL" id="ETF03717.1"/>
    </source>
</evidence>
<evidence type="ECO:0000313" key="3">
    <source>
        <dbReference type="Proteomes" id="UP000018733"/>
    </source>
</evidence>
<evidence type="ECO:0000256" key="1">
    <source>
        <dbReference type="ARBA" id="ARBA00006987"/>
    </source>
</evidence>
<dbReference type="Pfam" id="PF03401">
    <property type="entry name" value="TctC"/>
    <property type="match status" value="1"/>
</dbReference>
<dbReference type="AlphaFoldDB" id="V8QVP6"/>
<gene>
    <name evidence="2" type="ORF">W822_00380</name>
</gene>
<comment type="caution">
    <text evidence="2">The sequence shown here is derived from an EMBL/GenBank/DDBJ whole genome shotgun (WGS) entry which is preliminary data.</text>
</comment>
<name>V8QVP6_9BURK</name>
<sequence length="302" mass="32092">MAAQSYPSRPITMIVPFGPGGSADVYARILGEQLQKKFGQSVVIENKPGAGAVIGTTQVARAQPDGYTLLVMSNTQTVNETLLKDKPYNLLKDFAPIAPINEASLVLVVNNDVKATSVQDLIALAKKAPGSLNYASSGVGTPYHIAGELFKTMTGTQAQHVPYKSSGQARTGVAAGEVSYMFDATATMKPLIQAGKVRALATTGKKRSPIFPDLPTLNEAGVDGYEANIWLGLIAPKGTPQEIIDTLNKAVSDIAADSAVKERWAQDGVTPMVMNPQAFADYIKEDVARLRKIALDAKMVSE</sequence>
<accession>V8QVP6</accession>
<dbReference type="PIRSF" id="PIRSF017082">
    <property type="entry name" value="YflP"/>
    <property type="match status" value="1"/>
</dbReference>
<dbReference type="eggNOG" id="COG3181">
    <property type="taxonomic scope" value="Bacteria"/>
</dbReference>
<dbReference type="EMBL" id="AYXT01000001">
    <property type="protein sequence ID" value="ETF03717.1"/>
    <property type="molecule type" value="Genomic_DNA"/>
</dbReference>
<dbReference type="InterPro" id="IPR005064">
    <property type="entry name" value="BUG"/>
</dbReference>
<dbReference type="CDD" id="cd13578">
    <property type="entry name" value="PBP2_Bug27"/>
    <property type="match status" value="1"/>
</dbReference>
<comment type="similarity">
    <text evidence="1">Belongs to the UPF0065 (bug) family.</text>
</comment>
<protein>
    <submittedName>
        <fullName evidence="2">MFS transporter</fullName>
    </submittedName>
</protein>
<dbReference type="SUPFAM" id="SSF53850">
    <property type="entry name" value="Periplasmic binding protein-like II"/>
    <property type="match status" value="1"/>
</dbReference>
<dbReference type="STRING" id="1424334.W822_00380"/>
<proteinExistence type="inferred from homology"/>
<dbReference type="PATRIC" id="fig|1424334.3.peg.77"/>
<dbReference type="PANTHER" id="PTHR42928:SF5">
    <property type="entry name" value="BLR1237 PROTEIN"/>
    <property type="match status" value="1"/>
</dbReference>